<evidence type="ECO:0000256" key="6">
    <source>
        <dbReference type="ARBA" id="ARBA00022840"/>
    </source>
</evidence>
<dbReference type="SUPFAM" id="SSF52540">
    <property type="entry name" value="P-loop containing nucleoside triphosphate hydrolases"/>
    <property type="match status" value="2"/>
</dbReference>
<evidence type="ECO:0000313" key="13">
    <source>
        <dbReference type="EMBL" id="KAH6600957.1"/>
    </source>
</evidence>
<evidence type="ECO:0000256" key="2">
    <source>
        <dbReference type="ARBA" id="ARBA00022448"/>
    </source>
</evidence>
<dbReference type="PANTHER" id="PTHR24223:SF443">
    <property type="entry name" value="MULTIDRUG-RESISTANCE LIKE PROTEIN 1, ISOFORM I"/>
    <property type="match status" value="1"/>
</dbReference>
<dbReference type="InterPro" id="IPR050173">
    <property type="entry name" value="ABC_transporter_C-like"/>
</dbReference>
<dbReference type="EMBL" id="JAFCIX010000024">
    <property type="protein sequence ID" value="KAH6600957.1"/>
    <property type="molecule type" value="Genomic_DNA"/>
</dbReference>
<feature type="transmembrane region" description="Helical" evidence="10">
    <location>
        <begin position="289"/>
        <end position="312"/>
    </location>
</feature>
<feature type="transmembrane region" description="Helical" evidence="10">
    <location>
        <begin position="366"/>
        <end position="392"/>
    </location>
</feature>
<feature type="domain" description="ABC transporter" evidence="11">
    <location>
        <begin position="521"/>
        <end position="741"/>
    </location>
</feature>
<dbReference type="Gene3D" id="1.20.1560.10">
    <property type="entry name" value="ABC transporter type 1, transmembrane domain"/>
    <property type="match status" value="2"/>
</dbReference>
<evidence type="ECO:0000256" key="4">
    <source>
        <dbReference type="ARBA" id="ARBA00022737"/>
    </source>
</evidence>
<dbReference type="Pfam" id="PF00005">
    <property type="entry name" value="ABC_tran"/>
    <property type="match status" value="2"/>
</dbReference>
<keyword evidence="7 10" id="KW-1133">Transmembrane helix</keyword>
<evidence type="ECO:0000256" key="10">
    <source>
        <dbReference type="SAM" id="Phobius"/>
    </source>
</evidence>
<dbReference type="InterPro" id="IPR003439">
    <property type="entry name" value="ABC_transporter-like_ATP-bd"/>
</dbReference>
<feature type="compositionally biased region" description="Polar residues" evidence="9">
    <location>
        <begin position="509"/>
        <end position="522"/>
    </location>
</feature>
<keyword evidence="2" id="KW-0813">Transport</keyword>
<evidence type="ECO:0000256" key="1">
    <source>
        <dbReference type="ARBA" id="ARBA00004128"/>
    </source>
</evidence>
<gene>
    <name evidence="13" type="ORF">BASA50_001962</name>
</gene>
<keyword evidence="3 10" id="KW-0812">Transmembrane</keyword>
<feature type="region of interest" description="Disordered" evidence="9">
    <location>
        <begin position="485"/>
        <end position="522"/>
    </location>
</feature>
<dbReference type="InterPro" id="IPR011527">
    <property type="entry name" value="ABC1_TM_dom"/>
</dbReference>
<feature type="transmembrane region" description="Helical" evidence="10">
    <location>
        <begin position="141"/>
        <end position="174"/>
    </location>
</feature>
<evidence type="ECO:0000256" key="7">
    <source>
        <dbReference type="ARBA" id="ARBA00022989"/>
    </source>
</evidence>
<dbReference type="Gene3D" id="3.40.50.300">
    <property type="entry name" value="P-loop containing nucleotide triphosphate hydrolases"/>
    <property type="match status" value="2"/>
</dbReference>
<feature type="transmembrane region" description="Helical" evidence="10">
    <location>
        <begin position="939"/>
        <end position="957"/>
    </location>
</feature>
<keyword evidence="4" id="KW-0677">Repeat</keyword>
<proteinExistence type="predicted"/>
<dbReference type="PANTHER" id="PTHR24223">
    <property type="entry name" value="ATP-BINDING CASSETTE SUB-FAMILY C"/>
    <property type="match status" value="1"/>
</dbReference>
<keyword evidence="14" id="KW-1185">Reference proteome</keyword>
<name>A0ABQ8FMT2_9FUNG</name>
<dbReference type="SMART" id="SM00382">
    <property type="entry name" value="AAA"/>
    <property type="match status" value="2"/>
</dbReference>
<keyword evidence="5" id="KW-0547">Nucleotide-binding</keyword>
<feature type="domain" description="ABC transmembrane type-1" evidence="12">
    <location>
        <begin position="146"/>
        <end position="430"/>
    </location>
</feature>
<dbReference type="SUPFAM" id="SSF90123">
    <property type="entry name" value="ABC transporter transmembrane region"/>
    <property type="match status" value="2"/>
</dbReference>
<dbReference type="CDD" id="cd03244">
    <property type="entry name" value="ABCC_MRP_domain2"/>
    <property type="match status" value="1"/>
</dbReference>
<feature type="domain" description="ABC transporter" evidence="11">
    <location>
        <begin position="1119"/>
        <end position="1354"/>
    </location>
</feature>
<dbReference type="CDD" id="cd18579">
    <property type="entry name" value="ABC_6TM_ABCC_D1"/>
    <property type="match status" value="1"/>
</dbReference>
<keyword evidence="8 10" id="KW-0472">Membrane</keyword>
<evidence type="ECO:0000256" key="3">
    <source>
        <dbReference type="ARBA" id="ARBA00022692"/>
    </source>
</evidence>
<evidence type="ECO:0000313" key="14">
    <source>
        <dbReference type="Proteomes" id="UP001648503"/>
    </source>
</evidence>
<evidence type="ECO:0000256" key="8">
    <source>
        <dbReference type="ARBA" id="ARBA00023136"/>
    </source>
</evidence>
<dbReference type="CDD" id="cd03250">
    <property type="entry name" value="ABCC_MRP_domain1"/>
    <property type="match status" value="1"/>
</dbReference>
<evidence type="ECO:0000259" key="11">
    <source>
        <dbReference type="PROSITE" id="PS50893"/>
    </source>
</evidence>
<evidence type="ECO:0000256" key="5">
    <source>
        <dbReference type="ARBA" id="ARBA00022741"/>
    </source>
</evidence>
<dbReference type="InterPro" id="IPR017871">
    <property type="entry name" value="ABC_transporter-like_CS"/>
</dbReference>
<comment type="subcellular location">
    <subcellularLocation>
        <location evidence="1">Vacuole membrane</location>
        <topology evidence="1">Multi-pass membrane protein</topology>
    </subcellularLocation>
</comment>
<dbReference type="InterPro" id="IPR036640">
    <property type="entry name" value="ABC1_TM_sf"/>
</dbReference>
<feature type="transmembrane region" description="Helical" evidence="10">
    <location>
        <begin position="404"/>
        <end position="433"/>
    </location>
</feature>
<dbReference type="PROSITE" id="PS50893">
    <property type="entry name" value="ABC_TRANSPORTER_2"/>
    <property type="match status" value="2"/>
</dbReference>
<sequence>MSNTESHQVPIVVITGKDTGVNMATAMPDKKATDSQRLNGTTTEAATAGIATSNAVPKVQKEMSFSPLGFISLEWLTPMLLLGARQPLQTEDLLNLNPKDKAEYVSHALDKFWTEYRSWASNPNKTTLKPPSLFNAVFQNYYLSIFLGMVCMSISIACSLAVPTFIQQVIYFLIPQYPRALLLIQSGPGLAFVLFALQLSASIFGRTCDQIIHRIQINIRTIIICAIYEKVLRLSGKSSVEFTQGKILNLVNVDSEKIANAIQSINGLYATPIQIVVAVYLLGQLLGVSVWAGAGTLFFVLLLQGGIIGFFVKYQKLFLSAGDKRLKALREVLYGIKIIKFRALEEFFSDRITRIRNDQIEALKKYYIVQVFFVGILQVTPVAMPIVAFIAFSLLNGGISAPVIFPALSLFSILFQPLLVLPGSLTGVILAGVSWVRIRDFLLAEEAESFSIINAETTPGAPKDVAIQLTDATFRWEVQKTEAKKVQDSKDAKTAEKKEKSARKWMKKSSATDTPSSATIAQQETDMKDESVLFHLRNITTLIKKGSLVVVVGPVGSGKSSFLSGIIGEMRCRSGALDIYGSLGYCSQQAWILTETIQGNIMFNSPLNQTRLDAVIKASCLSNDLHQFPSGRMTQIGEKGVNLSGGQKARVSLARAMYQDCDTYLLDDPISALDAHVGAEVFDLSIKKMLKGKTVVLVTHQLHFLPEADHVIVMGNGTIAEQGTFTELMANKSGVLADMMKHYKLDDANDDKTAEAGEKTVVKAEKDASSGNSGDIIIDEDRLVGAVKGNTYWSYVQACGGTPYIITVAFAAIFAQATRLLTDIWLTWWTENRFPNLTTMQYLQIYSGLGGSQVVFSLILNTSILVGGYHSAHYYHAAALKRLMAAPMSFYDSQPIGRILNRMSKDVESIDQAIWILLFLTIISSTGLLSIAILMAYVVPYMLLLIVPLIILYVFIIKYYQNANRELKRIESIQRSPLYAHISETLVGLATVKAFRVEDRFVKRQRELMNLSNTPSMLKVLGSVWVNLRIEILASTVILVLVLIGTTSDINSSQIGIALTYAIALTGLINLLLMAFSQLDAEMNAVERLDVYATTLPQEKAREIDQDPPVGKWPTSGAISFKNLEIRYESRPDFAVIKNLSLDIQPGEKVGIVGRTGSGKSTLMTALFRIVEPTLGCMELDGVDIGKIGLKTLRKRLQIIPQEPVLFTGTIRENLDVESKFQDVEIWDVLSLVGLKEYVMKLPDKLEAAVVENGENLSVGQCQLICLGRAILMKPIVLVMDEATASVDTEADKLIQQSIKTHFAHSTVISIAHRLNIIVDFDRVVVLQDGELAEFDSPHVLLGRPTSLFSQLADATGVANAQLLLLPSYLAGLATQTHPFAHLVVECEQVTGHRIQSGLVPAIQKSRLRLLGRALDPGVENVYTWLRGGVLNGQSRSGPVVWLDGTVEHESMGTRHDNRALAARLADFPAGSVPAVSIHIVANTTRDRLVKVG</sequence>
<accession>A0ABQ8FMT2</accession>
<evidence type="ECO:0000259" key="12">
    <source>
        <dbReference type="PROSITE" id="PS50929"/>
    </source>
</evidence>
<reference evidence="13 14" key="1">
    <citation type="submission" date="2021-02" db="EMBL/GenBank/DDBJ databases">
        <title>Variation within the Batrachochytrium salamandrivorans European outbreak.</title>
        <authorList>
            <person name="Kelly M."/>
            <person name="Pasmans F."/>
            <person name="Shea T.P."/>
            <person name="Munoz J.F."/>
            <person name="Carranza S."/>
            <person name="Cuomo C.A."/>
            <person name="Martel A."/>
        </authorList>
    </citation>
    <scope>NUCLEOTIDE SEQUENCE [LARGE SCALE GENOMIC DNA]</scope>
    <source>
        <strain evidence="13 14">AMFP18/2</strain>
    </source>
</reference>
<feature type="transmembrane region" description="Helical" evidence="10">
    <location>
        <begin position="265"/>
        <end position="283"/>
    </location>
</feature>
<feature type="transmembrane region" description="Helical" evidence="10">
    <location>
        <begin position="1056"/>
        <end position="1076"/>
    </location>
</feature>
<dbReference type="Pfam" id="PF00664">
    <property type="entry name" value="ABC_membrane"/>
    <property type="match status" value="2"/>
</dbReference>
<evidence type="ECO:0000256" key="9">
    <source>
        <dbReference type="SAM" id="MobiDB-lite"/>
    </source>
</evidence>
<organism evidence="13 14">
    <name type="scientific">Batrachochytrium salamandrivorans</name>
    <dbReference type="NCBI Taxonomy" id="1357716"/>
    <lineage>
        <taxon>Eukaryota</taxon>
        <taxon>Fungi</taxon>
        <taxon>Fungi incertae sedis</taxon>
        <taxon>Chytridiomycota</taxon>
        <taxon>Chytridiomycota incertae sedis</taxon>
        <taxon>Chytridiomycetes</taxon>
        <taxon>Rhizophydiales</taxon>
        <taxon>Rhizophydiales incertae sedis</taxon>
        <taxon>Batrachochytrium</taxon>
    </lineage>
</organism>
<dbReference type="InterPro" id="IPR003593">
    <property type="entry name" value="AAA+_ATPase"/>
</dbReference>
<feature type="transmembrane region" description="Helical" evidence="10">
    <location>
        <begin position="913"/>
        <end position="933"/>
    </location>
</feature>
<feature type="compositionally biased region" description="Basic and acidic residues" evidence="9">
    <location>
        <begin position="485"/>
        <end position="499"/>
    </location>
</feature>
<dbReference type="InterPro" id="IPR044746">
    <property type="entry name" value="ABCC_6TM_D1"/>
</dbReference>
<feature type="transmembrane region" description="Helical" evidence="10">
    <location>
        <begin position="1017"/>
        <end position="1044"/>
    </location>
</feature>
<comment type="caution">
    <text evidence="13">The sequence shown here is derived from an EMBL/GenBank/DDBJ whole genome shotgun (WGS) entry which is preliminary data.</text>
</comment>
<keyword evidence="6" id="KW-0067">ATP-binding</keyword>
<dbReference type="Proteomes" id="UP001648503">
    <property type="component" value="Unassembled WGS sequence"/>
</dbReference>
<dbReference type="PROSITE" id="PS50929">
    <property type="entry name" value="ABC_TM1F"/>
    <property type="match status" value="2"/>
</dbReference>
<feature type="domain" description="ABC transmembrane type-1" evidence="12">
    <location>
        <begin position="806"/>
        <end position="1081"/>
    </location>
</feature>
<protein>
    <submittedName>
        <fullName evidence="13">Uncharacterized protein</fullName>
    </submittedName>
</protein>
<dbReference type="InterPro" id="IPR027417">
    <property type="entry name" value="P-loop_NTPase"/>
</dbReference>
<feature type="transmembrane region" description="Helical" evidence="10">
    <location>
        <begin position="180"/>
        <end position="204"/>
    </location>
</feature>
<dbReference type="PROSITE" id="PS00211">
    <property type="entry name" value="ABC_TRANSPORTER_1"/>
    <property type="match status" value="2"/>
</dbReference>